<gene>
    <name evidence="1" type="ORF">M5G27_18375</name>
</gene>
<evidence type="ECO:0000313" key="2">
    <source>
        <dbReference type="Proteomes" id="UP001148185"/>
    </source>
</evidence>
<organism evidence="1 2">
    <name type="scientific">Pseudomonas shahriarae</name>
    <dbReference type="NCBI Taxonomy" id="2745512"/>
    <lineage>
        <taxon>Bacteria</taxon>
        <taxon>Pseudomonadati</taxon>
        <taxon>Pseudomonadota</taxon>
        <taxon>Gammaproteobacteria</taxon>
        <taxon>Pseudomonadales</taxon>
        <taxon>Pseudomonadaceae</taxon>
        <taxon>Pseudomonas</taxon>
    </lineage>
</organism>
<dbReference type="AlphaFoldDB" id="A0A9X4C380"/>
<keyword evidence="2" id="KW-1185">Reference proteome</keyword>
<sequence>MAFSHHPLIANNSKELEALFYIGSILVTRNGSMDILRTNSCHKLLKDYPMESFAIAASQINWNGGQRITLNAGDTATCTTLRPGQIYGIFIYNSAGSDNNAAVNVVWSNSQPPATITVPGTTANAGLASLGFVSGTDTQTISVSLPSNSGIAQVEVWLGSTSMPTNTSGLNNNSLQANGEQYPFNKYNRYYSVPPSKWMNLTIVSKITQFISCQFREAAATVFVVNETSNGLLVGQVTNIGPTASEKGAVTIVATQIQNISNNLQGDGTQWVWMDADSQQDSTSASISLQSL</sequence>
<evidence type="ECO:0000313" key="1">
    <source>
        <dbReference type="EMBL" id="MDD1009446.1"/>
    </source>
</evidence>
<reference evidence="1 2" key="1">
    <citation type="submission" date="2022-05" db="EMBL/GenBank/DDBJ databases">
        <title>Novel Pseudomonas spp. Isolated from a Rainbow Trout Aquaculture Facility.</title>
        <authorList>
            <person name="Testerman T."/>
            <person name="Graf J."/>
        </authorList>
    </citation>
    <scope>NUCLEOTIDE SEQUENCE [LARGE SCALE GENOMIC DNA]</scope>
    <source>
        <strain evidence="1 2">ID1042</strain>
    </source>
</reference>
<proteinExistence type="predicted"/>
<dbReference type="RefSeq" id="WP_210625188.1">
    <property type="nucleotide sequence ID" value="NZ_JAMDHA010000020.1"/>
</dbReference>
<name>A0A9X4C380_9PSED</name>
<accession>A0A9X4C380</accession>
<protein>
    <submittedName>
        <fullName evidence="1">Uncharacterized protein</fullName>
    </submittedName>
</protein>
<dbReference type="EMBL" id="JAMDHA010000020">
    <property type="protein sequence ID" value="MDD1009446.1"/>
    <property type="molecule type" value="Genomic_DNA"/>
</dbReference>
<comment type="caution">
    <text evidence="1">The sequence shown here is derived from an EMBL/GenBank/DDBJ whole genome shotgun (WGS) entry which is preliminary data.</text>
</comment>
<dbReference type="Proteomes" id="UP001148185">
    <property type="component" value="Unassembled WGS sequence"/>
</dbReference>